<sequence length="203" mass="22248">MTLKIVVGPPAAGKSTWIREHRKPGDITIDYDVIANALAGAEPANHEHTDIIKQVTRAARIAAIDAAGKHTDSVDVWIIHSTAAASTLDRYREQGAEVIIVDPGRDIVMHRIKHERPKHMLAAAAKWYDTQAGGGRQGSRGKPPAATRPARSTSDRGYGWDHQQQRERLLKAHVDGTPCDWCGEPMYRDKAKNFDGAALEAAH</sequence>
<protein>
    <submittedName>
        <fullName evidence="2">AAA family ATPase</fullName>
    </submittedName>
</protein>
<name>A0A3B9QU79_9CORY</name>
<comment type="caution">
    <text evidence="2">The sequence shown here is derived from an EMBL/GenBank/DDBJ whole genome shotgun (WGS) entry which is preliminary data.</text>
</comment>
<proteinExistence type="predicted"/>
<feature type="region of interest" description="Disordered" evidence="1">
    <location>
        <begin position="131"/>
        <end position="162"/>
    </location>
</feature>
<dbReference type="EMBL" id="DMDD01000139">
    <property type="protein sequence ID" value="HAF72540.1"/>
    <property type="molecule type" value="Genomic_DNA"/>
</dbReference>
<gene>
    <name evidence="2" type="ORF">DCL06_06295</name>
</gene>
<dbReference type="InterPro" id="IPR027417">
    <property type="entry name" value="P-loop_NTPase"/>
</dbReference>
<evidence type="ECO:0000256" key="1">
    <source>
        <dbReference type="SAM" id="MobiDB-lite"/>
    </source>
</evidence>
<feature type="non-terminal residue" evidence="2">
    <location>
        <position position="203"/>
    </location>
</feature>
<evidence type="ECO:0000313" key="3">
    <source>
        <dbReference type="Proteomes" id="UP000260925"/>
    </source>
</evidence>
<dbReference type="Pfam" id="PF13671">
    <property type="entry name" value="AAA_33"/>
    <property type="match status" value="1"/>
</dbReference>
<dbReference type="Gene3D" id="3.40.50.300">
    <property type="entry name" value="P-loop containing nucleotide triphosphate hydrolases"/>
    <property type="match status" value="1"/>
</dbReference>
<dbReference type="AlphaFoldDB" id="A0A3B9QU79"/>
<organism evidence="2 3">
    <name type="scientific">Corynebacterium variabile</name>
    <dbReference type="NCBI Taxonomy" id="1727"/>
    <lineage>
        <taxon>Bacteria</taxon>
        <taxon>Bacillati</taxon>
        <taxon>Actinomycetota</taxon>
        <taxon>Actinomycetes</taxon>
        <taxon>Mycobacteriales</taxon>
        <taxon>Corynebacteriaceae</taxon>
        <taxon>Corynebacterium</taxon>
    </lineage>
</organism>
<accession>A0A3B9QU79</accession>
<reference evidence="2 3" key="1">
    <citation type="journal article" date="2018" name="Nat. Biotechnol.">
        <title>A standardized bacterial taxonomy based on genome phylogeny substantially revises the tree of life.</title>
        <authorList>
            <person name="Parks D.H."/>
            <person name="Chuvochina M."/>
            <person name="Waite D.W."/>
            <person name="Rinke C."/>
            <person name="Skarshewski A."/>
            <person name="Chaumeil P.A."/>
            <person name="Hugenholtz P."/>
        </authorList>
    </citation>
    <scope>NUCLEOTIDE SEQUENCE [LARGE SCALE GENOMIC DNA]</scope>
    <source>
        <strain evidence="2">UBA9851</strain>
    </source>
</reference>
<dbReference type="SUPFAM" id="SSF52540">
    <property type="entry name" value="P-loop containing nucleoside triphosphate hydrolases"/>
    <property type="match status" value="1"/>
</dbReference>
<dbReference type="Proteomes" id="UP000260925">
    <property type="component" value="Unassembled WGS sequence"/>
</dbReference>
<evidence type="ECO:0000313" key="2">
    <source>
        <dbReference type="EMBL" id="HAF72540.1"/>
    </source>
</evidence>